<name>A0A9R1V9M4_LACSA</name>
<dbReference type="AlphaFoldDB" id="A0A9R1V9M4"/>
<dbReference type="Proteomes" id="UP000235145">
    <property type="component" value="Unassembled WGS sequence"/>
</dbReference>
<proteinExistence type="predicted"/>
<dbReference type="EMBL" id="NBSK02000006">
    <property type="protein sequence ID" value="KAJ0201344.1"/>
    <property type="molecule type" value="Genomic_DNA"/>
</dbReference>
<accession>A0A9R1V9M4</accession>
<evidence type="ECO:0008006" key="3">
    <source>
        <dbReference type="Google" id="ProtNLM"/>
    </source>
</evidence>
<sequence>MATGCAEILTHDVPSIGMDRNNQILPIVFGFGKTKSRDSWIWFLSRLENSQFQSNDHLSCVSECISRTLLLTKIGKQDTTKLCFGWLQKLVESLILEKAWLGYIVSYLIIVVHRYM</sequence>
<protein>
    <recommendedName>
        <fullName evidence="3">MULE transposase domain-containing protein</fullName>
    </recommendedName>
</protein>
<keyword evidence="2" id="KW-1185">Reference proteome</keyword>
<reference evidence="1 2" key="1">
    <citation type="journal article" date="2017" name="Nat. Commun.">
        <title>Genome assembly with in vitro proximity ligation data and whole-genome triplication in lettuce.</title>
        <authorList>
            <person name="Reyes-Chin-Wo S."/>
            <person name="Wang Z."/>
            <person name="Yang X."/>
            <person name="Kozik A."/>
            <person name="Arikit S."/>
            <person name="Song C."/>
            <person name="Xia L."/>
            <person name="Froenicke L."/>
            <person name="Lavelle D.O."/>
            <person name="Truco M.J."/>
            <person name="Xia R."/>
            <person name="Zhu S."/>
            <person name="Xu C."/>
            <person name="Xu H."/>
            <person name="Xu X."/>
            <person name="Cox K."/>
            <person name="Korf I."/>
            <person name="Meyers B.C."/>
            <person name="Michelmore R.W."/>
        </authorList>
    </citation>
    <scope>NUCLEOTIDE SEQUENCE [LARGE SCALE GENOMIC DNA]</scope>
    <source>
        <strain evidence="2">cv. Salinas</strain>
        <tissue evidence="1">Seedlings</tissue>
    </source>
</reference>
<evidence type="ECO:0000313" key="1">
    <source>
        <dbReference type="EMBL" id="KAJ0201344.1"/>
    </source>
</evidence>
<comment type="caution">
    <text evidence="1">The sequence shown here is derived from an EMBL/GenBank/DDBJ whole genome shotgun (WGS) entry which is preliminary data.</text>
</comment>
<organism evidence="1 2">
    <name type="scientific">Lactuca sativa</name>
    <name type="common">Garden lettuce</name>
    <dbReference type="NCBI Taxonomy" id="4236"/>
    <lineage>
        <taxon>Eukaryota</taxon>
        <taxon>Viridiplantae</taxon>
        <taxon>Streptophyta</taxon>
        <taxon>Embryophyta</taxon>
        <taxon>Tracheophyta</taxon>
        <taxon>Spermatophyta</taxon>
        <taxon>Magnoliopsida</taxon>
        <taxon>eudicotyledons</taxon>
        <taxon>Gunneridae</taxon>
        <taxon>Pentapetalae</taxon>
        <taxon>asterids</taxon>
        <taxon>campanulids</taxon>
        <taxon>Asterales</taxon>
        <taxon>Asteraceae</taxon>
        <taxon>Cichorioideae</taxon>
        <taxon>Cichorieae</taxon>
        <taxon>Lactucinae</taxon>
        <taxon>Lactuca</taxon>
    </lineage>
</organism>
<gene>
    <name evidence="1" type="ORF">LSAT_V11C600302090</name>
</gene>
<evidence type="ECO:0000313" key="2">
    <source>
        <dbReference type="Proteomes" id="UP000235145"/>
    </source>
</evidence>